<dbReference type="PANTHER" id="PTHR30621:SF0">
    <property type="entry name" value="BIFUNCTIONAL GLUTAMINE SYNTHETASE ADENYLYLTRANSFERASE_ADENYLYL-REMOVING ENZYME"/>
    <property type="match status" value="1"/>
</dbReference>
<dbReference type="InterPro" id="IPR023057">
    <property type="entry name" value="GlnE"/>
</dbReference>
<dbReference type="InterPro" id="IPR043519">
    <property type="entry name" value="NT_sf"/>
</dbReference>
<dbReference type="Gene3D" id="1.20.120.330">
    <property type="entry name" value="Nucleotidyltransferases domain 2"/>
    <property type="match status" value="1"/>
</dbReference>
<dbReference type="Gene3D" id="1.10.4050.10">
    <property type="entry name" value="Glutamine synthase adenylyltransferase GlnE"/>
    <property type="match status" value="1"/>
</dbReference>
<dbReference type="GO" id="GO:0008882">
    <property type="term" value="F:[glutamate-ammonia-ligase] adenylyltransferase activity"/>
    <property type="evidence" value="ECO:0007669"/>
    <property type="project" value="UniProtKB-EC"/>
</dbReference>
<organism evidence="2 3">
    <name type="scientific">Haemophilus influenzae</name>
    <dbReference type="NCBI Taxonomy" id="727"/>
    <lineage>
        <taxon>Bacteria</taxon>
        <taxon>Pseudomonadati</taxon>
        <taxon>Pseudomonadota</taxon>
        <taxon>Gammaproteobacteria</taxon>
        <taxon>Pasteurellales</taxon>
        <taxon>Pasteurellaceae</taxon>
        <taxon>Haemophilus</taxon>
    </lineage>
</organism>
<dbReference type="GO" id="GO:0000820">
    <property type="term" value="P:regulation of glutamine family amino acid metabolic process"/>
    <property type="evidence" value="ECO:0007669"/>
    <property type="project" value="TreeGrafter"/>
</dbReference>
<evidence type="ECO:0000259" key="1">
    <source>
        <dbReference type="Pfam" id="PF03710"/>
    </source>
</evidence>
<dbReference type="FunFam" id="3.30.460.10:FF:000014">
    <property type="entry name" value="Bifunctional glutamine synthetase adenylyltransferase/adenylyl-removing enzyme"/>
    <property type="match status" value="1"/>
</dbReference>
<keyword evidence="2" id="KW-0548">Nucleotidyltransferase</keyword>
<evidence type="ECO:0000313" key="3">
    <source>
        <dbReference type="Proteomes" id="UP000249936"/>
    </source>
</evidence>
<dbReference type="Pfam" id="PF03710">
    <property type="entry name" value="GlnE"/>
    <property type="match status" value="1"/>
</dbReference>
<dbReference type="Gene3D" id="3.30.460.10">
    <property type="entry name" value="Beta Polymerase, domain 2"/>
    <property type="match status" value="1"/>
</dbReference>
<dbReference type="Proteomes" id="UP000249936">
    <property type="component" value="Unassembled WGS sequence"/>
</dbReference>
<dbReference type="EC" id="2.7.7.42" evidence="2"/>
<dbReference type="InterPro" id="IPR005190">
    <property type="entry name" value="GlnE_rpt_dom"/>
</dbReference>
<accession>A0A2X1PIL9</accession>
<evidence type="ECO:0000313" key="2">
    <source>
        <dbReference type="EMBL" id="SPX40948.1"/>
    </source>
</evidence>
<feature type="domain" description="Glutamate-ammonia ligase adenylyltransferase repeated" evidence="1">
    <location>
        <begin position="47"/>
        <end position="298"/>
    </location>
</feature>
<reference evidence="2 3" key="1">
    <citation type="submission" date="2018-06" db="EMBL/GenBank/DDBJ databases">
        <authorList>
            <consortium name="Pathogen Informatics"/>
            <person name="Doyle S."/>
        </authorList>
    </citation>
    <scope>NUCLEOTIDE SEQUENCE [LARGE SCALE GENOMIC DNA]</scope>
    <source>
        <strain evidence="2 3">NCTC11872</strain>
    </source>
</reference>
<proteinExistence type="predicted"/>
<dbReference type="FunFam" id="1.10.4050.10:FF:000003">
    <property type="entry name" value="Bifunctional glutamine synthetase adenylyltransferase/adenylyl-removing enzyme"/>
    <property type="match status" value="1"/>
</dbReference>
<dbReference type="GO" id="GO:0016874">
    <property type="term" value="F:ligase activity"/>
    <property type="evidence" value="ECO:0007669"/>
    <property type="project" value="UniProtKB-KW"/>
</dbReference>
<dbReference type="PANTHER" id="PTHR30621">
    <property type="entry name" value="GLUTAMINE SYNTHETASE ADENYLYLTRANSFERASE"/>
    <property type="match status" value="1"/>
</dbReference>
<keyword evidence="2" id="KW-0436">Ligase</keyword>
<gene>
    <name evidence="2" type="primary">glnE_1</name>
    <name evidence="2" type="ORF">NCTC11872_00527</name>
</gene>
<keyword evidence="2" id="KW-0808">Transferase</keyword>
<dbReference type="AlphaFoldDB" id="A0A2X1PIL9"/>
<dbReference type="SUPFAM" id="SSF81301">
    <property type="entry name" value="Nucleotidyltransferase"/>
    <property type="match status" value="1"/>
</dbReference>
<sequence>MTALSALIEQKLQSLGTILCQSFPELSPEKIHEAIQQNSNHPELPVYQLGYAIAMSDFVEKVLQKYPHLVKQWWEKSPCFADCTAYIERLNRELANVHDETALYQTLRQFRNIEMAKLSFCQSLNLATVEEIFVQLSQLAESLIISARDWLYHQACAEIGTPMDEQGNPQQLYILGMGKLGGFELNFSSDIDLIFTYPSQGETSVENTNARRSVDNGKFFTRLGQRLISALDEFTSDGFVYRTDMRLRPFGDSGALVLSFAAMEQYYQDQGRDWERYAMIKGRVLGVQTKDPNVSKLQKMLRPFVYRRYIDFSVIQSLREMKGKIEREVRRRALKDNIKTRCWWYS</sequence>
<protein>
    <submittedName>
        <fullName evidence="2">Glutamate-ammonia-ligase adenylyltransferase (ATase)</fullName>
        <ecNumber evidence="2">2.7.7.42</ecNumber>
    </submittedName>
</protein>
<dbReference type="EMBL" id="UASK01000004">
    <property type="protein sequence ID" value="SPX40948.1"/>
    <property type="molecule type" value="Genomic_DNA"/>
</dbReference>
<dbReference type="CDD" id="cd05401">
    <property type="entry name" value="NT_GlnE_GlnD_like"/>
    <property type="match status" value="1"/>
</dbReference>
<dbReference type="GO" id="GO:0005829">
    <property type="term" value="C:cytosol"/>
    <property type="evidence" value="ECO:0007669"/>
    <property type="project" value="TreeGrafter"/>
</dbReference>
<name>A0A2X1PIL9_HAEIF</name>